<dbReference type="Proteomes" id="UP001159179">
    <property type="component" value="Unassembled WGS sequence"/>
</dbReference>
<dbReference type="InterPro" id="IPR042208">
    <property type="entry name" value="D-ser_dehydrat-like_sf"/>
</dbReference>
<dbReference type="Pfam" id="PF01168">
    <property type="entry name" value="Ala_racemase_N"/>
    <property type="match status" value="1"/>
</dbReference>
<dbReference type="SUPFAM" id="SSF51419">
    <property type="entry name" value="PLP-binding barrel"/>
    <property type="match status" value="1"/>
</dbReference>
<keyword evidence="2" id="KW-0456">Lyase</keyword>
<protein>
    <submittedName>
        <fullName evidence="4">Alanine racemase</fullName>
        <ecNumber evidence="4">5.1.1.1</ecNumber>
    </submittedName>
</protein>
<feature type="domain" description="D-serine dehydratase-like" evidence="3">
    <location>
        <begin position="248"/>
        <end position="345"/>
    </location>
</feature>
<sequence>MDTPAVIIDGRKLKRNIEKMSEVAKKNNINLRPHIKTHKLPYIAKEQLRAGAIGITAAKVTEAEVMADHGITDIFIAYPLVSAQKIQRAIELSKRVRLILGVDSLIGAQILSKIAKQNDITLEIRIEVDSGLKRTGILYSDVISIAKEINALPNLLITGIYTFRGPILNGQPTLNFEEAGVEEGKLMVRLATKLRDEGISIRDVSVGSTSTSASAATVPGVTEIRPGTYVFYDAMQEKYGCCSENECAAAVRVTVISRPTKELAIVDGGSKTFATDVQPNQPPIFLQGFGKVVNHPNIKLERVTEEHGMLHIDGDTDIDVGDTIDIIPNHICSTINLHNDVYIKDEQNQYHQFTVLARGKLQ</sequence>
<dbReference type="Gene3D" id="2.40.37.20">
    <property type="entry name" value="D-serine dehydratase-like domain"/>
    <property type="match status" value="1"/>
</dbReference>
<organism evidence="4 5">
    <name type="scientific">Heyndrickxia oleronia</name>
    <dbReference type="NCBI Taxonomy" id="38875"/>
    <lineage>
        <taxon>Bacteria</taxon>
        <taxon>Bacillati</taxon>
        <taxon>Bacillota</taxon>
        <taxon>Bacilli</taxon>
        <taxon>Bacillales</taxon>
        <taxon>Bacillaceae</taxon>
        <taxon>Heyndrickxia</taxon>
    </lineage>
</organism>
<comment type="similarity">
    <text evidence="1">Belongs to the DSD1 family.</text>
</comment>
<evidence type="ECO:0000259" key="3">
    <source>
        <dbReference type="SMART" id="SM01119"/>
    </source>
</evidence>
<dbReference type="InterPro" id="IPR051466">
    <property type="entry name" value="D-amino_acid_metab_enzyme"/>
</dbReference>
<proteinExistence type="inferred from homology"/>
<dbReference type="EMBL" id="JAROYP010000007">
    <property type="protein sequence ID" value="MDH5161980.1"/>
    <property type="molecule type" value="Genomic_DNA"/>
</dbReference>
<keyword evidence="4" id="KW-0413">Isomerase</keyword>
<accession>A0AAW6ST23</accession>
<dbReference type="InterPro" id="IPR029066">
    <property type="entry name" value="PLP-binding_barrel"/>
</dbReference>
<dbReference type="PANTHER" id="PTHR28004">
    <property type="entry name" value="ZGC:162816-RELATED"/>
    <property type="match status" value="1"/>
</dbReference>
<dbReference type="InterPro" id="IPR026956">
    <property type="entry name" value="D-ser_dehydrat-like_dom"/>
</dbReference>
<reference evidence="4" key="1">
    <citation type="submission" date="2023-03" db="EMBL/GenBank/DDBJ databases">
        <title>Bacterial isolates from washroom surfaces on a university campus.</title>
        <authorList>
            <person name="Holman D.B."/>
            <person name="Gzyl K.E."/>
            <person name="Taheri A.E."/>
        </authorList>
    </citation>
    <scope>NUCLEOTIDE SEQUENCE</scope>
    <source>
        <strain evidence="4">RD03</strain>
    </source>
</reference>
<dbReference type="Gene3D" id="3.20.20.10">
    <property type="entry name" value="Alanine racemase"/>
    <property type="match status" value="1"/>
</dbReference>
<dbReference type="EC" id="5.1.1.1" evidence="4"/>
<dbReference type="SMART" id="SM01119">
    <property type="entry name" value="D-ser_dehydrat"/>
    <property type="match status" value="1"/>
</dbReference>
<evidence type="ECO:0000256" key="2">
    <source>
        <dbReference type="ARBA" id="ARBA00023239"/>
    </source>
</evidence>
<dbReference type="Pfam" id="PF14031">
    <property type="entry name" value="D-ser_dehydrat"/>
    <property type="match status" value="1"/>
</dbReference>
<dbReference type="PANTHER" id="PTHR28004:SF2">
    <property type="entry name" value="D-SERINE DEHYDRATASE"/>
    <property type="match status" value="1"/>
</dbReference>
<dbReference type="InterPro" id="IPR001608">
    <property type="entry name" value="Ala_racemase_N"/>
</dbReference>
<evidence type="ECO:0000313" key="4">
    <source>
        <dbReference type="EMBL" id="MDH5161980.1"/>
    </source>
</evidence>
<dbReference type="AlphaFoldDB" id="A0AAW6ST23"/>
<dbReference type="GO" id="GO:0008784">
    <property type="term" value="F:alanine racemase activity"/>
    <property type="evidence" value="ECO:0007669"/>
    <property type="project" value="UniProtKB-EC"/>
</dbReference>
<name>A0AAW6ST23_9BACI</name>
<dbReference type="RefSeq" id="WP_280617014.1">
    <property type="nucleotide sequence ID" value="NZ_JAROYP010000007.1"/>
</dbReference>
<comment type="caution">
    <text evidence="4">The sequence shown here is derived from an EMBL/GenBank/DDBJ whole genome shotgun (WGS) entry which is preliminary data.</text>
</comment>
<evidence type="ECO:0000256" key="1">
    <source>
        <dbReference type="ARBA" id="ARBA00005323"/>
    </source>
</evidence>
<dbReference type="GO" id="GO:0008721">
    <property type="term" value="F:D-serine ammonia-lyase activity"/>
    <property type="evidence" value="ECO:0007669"/>
    <property type="project" value="TreeGrafter"/>
</dbReference>
<gene>
    <name evidence="4" type="ORF">P5X88_13610</name>
</gene>
<evidence type="ECO:0000313" key="5">
    <source>
        <dbReference type="Proteomes" id="UP001159179"/>
    </source>
</evidence>
<dbReference type="GO" id="GO:0036088">
    <property type="term" value="P:D-serine catabolic process"/>
    <property type="evidence" value="ECO:0007669"/>
    <property type="project" value="TreeGrafter"/>
</dbReference>